<sequence length="436" mass="47803">MVGVCVAVAVLMGVAGPVGAAPAGKSGGVAALGADFLWGVASSGFQTEGHAPDSNWTRFIAGGGVDPYRDAVRFFDYYASDIEHAARLGVKAYRISIEWARVQPSPDGWDEQAFAEYDKIVDAIVAAGMKPMLTLDHWVYPGWEADRGGWRNPGMVDDWLVNARKVVDRFASRDPIWVTINEPAAYIGTELRIGALHQEDAPAMLDRLAQAHNAIYDTIHRDQPDALVTSNLGYVPGAETEVNQPFVDKVRDKLDFIGVDYYFGPEPQNPPGATEAGTQNMWDLPLQTEGIYYALRHYARLFPDKPLYVVENGMPTDNGKPRADGYTRADHLRDTVYWIQRAKADGMDVRGYNYWSLTDNYEWGSYAPRFGLYTVDVATDSTLTRHPTDAVAAYATLTRSGGVPADYRPTHPPVPCSQVDPPASCDEPVTVPPAAS</sequence>
<protein>
    <submittedName>
        <fullName evidence="7">Family 1 glycosylhydrolase</fullName>
    </submittedName>
</protein>
<proteinExistence type="inferred from homology"/>
<dbReference type="PANTHER" id="PTHR10353:SF36">
    <property type="entry name" value="LP05116P"/>
    <property type="match status" value="1"/>
</dbReference>
<evidence type="ECO:0000256" key="4">
    <source>
        <dbReference type="RuleBase" id="RU003690"/>
    </source>
</evidence>
<dbReference type="InterPro" id="IPR001360">
    <property type="entry name" value="Glyco_hydro_1"/>
</dbReference>
<dbReference type="Pfam" id="PF00232">
    <property type="entry name" value="Glyco_hydro_1"/>
    <property type="match status" value="2"/>
</dbReference>
<dbReference type="Gene3D" id="3.20.20.80">
    <property type="entry name" value="Glycosidases"/>
    <property type="match status" value="2"/>
</dbReference>
<feature type="chain" id="PRO_5026191128" evidence="6">
    <location>
        <begin position="21"/>
        <end position="436"/>
    </location>
</feature>
<dbReference type="Proteomes" id="UP000500953">
    <property type="component" value="Chromosome"/>
</dbReference>
<evidence type="ECO:0000256" key="2">
    <source>
        <dbReference type="ARBA" id="ARBA00022801"/>
    </source>
</evidence>
<comment type="similarity">
    <text evidence="1 4">Belongs to the glycosyl hydrolase 1 family.</text>
</comment>
<dbReference type="AlphaFoldDB" id="A0A6G9ZFM6"/>
<dbReference type="PRINTS" id="PR00131">
    <property type="entry name" value="GLHYDRLASE1"/>
</dbReference>
<keyword evidence="2 7" id="KW-0378">Hydrolase</keyword>
<evidence type="ECO:0000256" key="1">
    <source>
        <dbReference type="ARBA" id="ARBA00010838"/>
    </source>
</evidence>
<evidence type="ECO:0000256" key="6">
    <source>
        <dbReference type="SAM" id="SignalP"/>
    </source>
</evidence>
<name>A0A6G9ZFM6_9NOCA</name>
<evidence type="ECO:0000313" key="8">
    <source>
        <dbReference type="Proteomes" id="UP000500953"/>
    </source>
</evidence>
<organism evidence="7 8">
    <name type="scientific">Nocardia terpenica</name>
    <dbReference type="NCBI Taxonomy" id="455432"/>
    <lineage>
        <taxon>Bacteria</taxon>
        <taxon>Bacillati</taxon>
        <taxon>Actinomycetota</taxon>
        <taxon>Actinomycetes</taxon>
        <taxon>Mycobacteriales</taxon>
        <taxon>Nocardiaceae</taxon>
        <taxon>Nocardia</taxon>
    </lineage>
</organism>
<gene>
    <name evidence="7" type="ORF">F6W96_21525</name>
</gene>
<accession>A0A6G9ZFM6</accession>
<dbReference type="SUPFAM" id="SSF51445">
    <property type="entry name" value="(Trans)glycosidases"/>
    <property type="match status" value="1"/>
</dbReference>
<reference evidence="7 8" key="1">
    <citation type="journal article" date="2019" name="ACS Chem. Biol.">
        <title>Identification and Mobilization of a Cryptic Antibiotic Biosynthesis Gene Locus from a Human-Pathogenic Nocardia Isolate.</title>
        <authorList>
            <person name="Herisse M."/>
            <person name="Ishida K."/>
            <person name="Porter J.L."/>
            <person name="Howden B."/>
            <person name="Hertweck C."/>
            <person name="Stinear T.P."/>
            <person name="Pidot S.J."/>
        </authorList>
    </citation>
    <scope>NUCLEOTIDE SEQUENCE [LARGE SCALE GENOMIC DNA]</scope>
    <source>
        <strain evidence="7 8">AUSMDU00012715</strain>
    </source>
</reference>
<keyword evidence="3" id="KW-0326">Glycosidase</keyword>
<feature type="region of interest" description="Disordered" evidence="5">
    <location>
        <begin position="408"/>
        <end position="436"/>
    </location>
</feature>
<dbReference type="InterPro" id="IPR017853">
    <property type="entry name" value="GH"/>
</dbReference>
<dbReference type="GO" id="GO:0008422">
    <property type="term" value="F:beta-glucosidase activity"/>
    <property type="evidence" value="ECO:0007669"/>
    <property type="project" value="TreeGrafter"/>
</dbReference>
<dbReference type="GO" id="GO:0005975">
    <property type="term" value="P:carbohydrate metabolic process"/>
    <property type="evidence" value="ECO:0007669"/>
    <property type="project" value="InterPro"/>
</dbReference>
<evidence type="ECO:0000256" key="3">
    <source>
        <dbReference type="ARBA" id="ARBA00023295"/>
    </source>
</evidence>
<dbReference type="PANTHER" id="PTHR10353">
    <property type="entry name" value="GLYCOSYL HYDROLASE"/>
    <property type="match status" value="1"/>
</dbReference>
<feature type="signal peptide" evidence="6">
    <location>
        <begin position="1"/>
        <end position="20"/>
    </location>
</feature>
<evidence type="ECO:0000313" key="7">
    <source>
        <dbReference type="EMBL" id="QIS24358.1"/>
    </source>
</evidence>
<evidence type="ECO:0000256" key="5">
    <source>
        <dbReference type="SAM" id="MobiDB-lite"/>
    </source>
</evidence>
<keyword evidence="6" id="KW-0732">Signal</keyword>
<dbReference type="EMBL" id="CP046173">
    <property type="protein sequence ID" value="QIS24358.1"/>
    <property type="molecule type" value="Genomic_DNA"/>
</dbReference>